<dbReference type="Gene3D" id="2.60.120.10">
    <property type="entry name" value="Jelly Rolls"/>
    <property type="match status" value="1"/>
</dbReference>
<dbReference type="CDD" id="cd20292">
    <property type="entry name" value="cupin_QdtA-like"/>
    <property type="match status" value="1"/>
</dbReference>
<feature type="domain" description="Sugar 3,4-ketoisomerase QdtA cupin" evidence="1">
    <location>
        <begin position="6"/>
        <end position="130"/>
    </location>
</feature>
<sequence>MNKLIKTIEFKTLGDNRGSLISLESNNNIPFDIKRTYYIFNTDKDVSRGFHAHKKLKQLAICLKGSCDFIMDDGQKREKIALNSPNVGLIIDAMQWHEMHNFSEDCIILVLADNIYDESDYIRDYDTFQKSIITI</sequence>
<dbReference type="EMBL" id="KY710716">
    <property type="protein sequence ID" value="AXY99783.1"/>
    <property type="molecule type" value="Genomic_DNA"/>
</dbReference>
<accession>A0A385JN80</accession>
<protein>
    <submittedName>
        <fullName evidence="2">FdtA</fullName>
    </submittedName>
</protein>
<evidence type="ECO:0000259" key="1">
    <source>
        <dbReference type="Pfam" id="PF05523"/>
    </source>
</evidence>
<dbReference type="SUPFAM" id="SSF51182">
    <property type="entry name" value="RmlC-like cupins"/>
    <property type="match status" value="1"/>
</dbReference>
<dbReference type="Pfam" id="PF05523">
    <property type="entry name" value="FdtA"/>
    <property type="match status" value="1"/>
</dbReference>
<name>A0A385JN80_PROVU</name>
<organism evidence="2">
    <name type="scientific">Proteus vulgaris</name>
    <dbReference type="NCBI Taxonomy" id="585"/>
    <lineage>
        <taxon>Bacteria</taxon>
        <taxon>Pseudomonadati</taxon>
        <taxon>Pseudomonadota</taxon>
        <taxon>Gammaproteobacteria</taxon>
        <taxon>Enterobacterales</taxon>
        <taxon>Morganellaceae</taxon>
        <taxon>Proteus</taxon>
    </lineage>
</organism>
<dbReference type="InterPro" id="IPR011051">
    <property type="entry name" value="RmlC_Cupin_sf"/>
</dbReference>
<dbReference type="AlphaFoldDB" id="A0A385JN80"/>
<proteinExistence type="predicted"/>
<evidence type="ECO:0000313" key="2">
    <source>
        <dbReference type="EMBL" id="AXY99783.1"/>
    </source>
</evidence>
<dbReference type="InterPro" id="IPR008894">
    <property type="entry name" value="QdtA_cupin_dom"/>
</dbReference>
<reference evidence="2" key="1">
    <citation type="journal article" date="2017" name="PLoS ONE">
        <title>Genetic diversity of the O antigens of Proteus species and the development of a suspension array for molecular serotyping.</title>
        <authorList>
            <person name="Yu X."/>
            <person name="Torzewska A."/>
            <person name="Zhang X."/>
            <person name="Yin Z."/>
            <person name="Drzewiecka D."/>
            <person name="Cao H."/>
            <person name="Liu B."/>
            <person name="Knirel Y.A."/>
            <person name="Rozalski A."/>
            <person name="Wang L."/>
        </authorList>
    </citation>
    <scope>NUCLEOTIDE SEQUENCE</scope>
    <source>
        <strain evidence="2">CCUG 4680</strain>
    </source>
</reference>
<dbReference type="InterPro" id="IPR014710">
    <property type="entry name" value="RmlC-like_jellyroll"/>
</dbReference>